<dbReference type="EMBL" id="CAEZXM010000281">
    <property type="protein sequence ID" value="CAB4703887.1"/>
    <property type="molecule type" value="Genomic_DNA"/>
</dbReference>
<protein>
    <submittedName>
        <fullName evidence="1">Unannotated protein</fullName>
    </submittedName>
</protein>
<organism evidence="1">
    <name type="scientific">freshwater metagenome</name>
    <dbReference type="NCBI Taxonomy" id="449393"/>
    <lineage>
        <taxon>unclassified sequences</taxon>
        <taxon>metagenomes</taxon>
        <taxon>ecological metagenomes</taxon>
    </lineage>
</organism>
<evidence type="ECO:0000313" key="1">
    <source>
        <dbReference type="EMBL" id="CAB4703887.1"/>
    </source>
</evidence>
<dbReference type="AntiFam" id="ANF00134">
    <property type="entry name" value="Shadow ORF (opposite odhA)"/>
</dbReference>
<sequence>MKDRCLHGLGDVAAIQRTARKLGAGGKPNLVVDDEVNRAAHAVAVDVAHREALGHHTLPSERRVAVDQDWQRQIRPWRLDAVLVGAHHAQHDRVDRLKVAGVRSEFDFDLRATGALVLAHCAKVILHVARALHRGWIDMAFELFEDLVVALAHQVGEHVESTAMGHAHHRRIESGVDCARQDRVENWDCRLGAFEAETLGAHILRSEELFEGLGSVETIEDAALFYLRDGELHAFDLALNPALLFGVLDVHVLDADSAAIRIAQHAEQFAERLLFDATDAAREELALKVPDGESIGSRVEFDRHLGLLPTQRIEVGDEVPTHAVHADQRCHLHLLVQHCVFAVARVDVGAPLHCFVRHAEIAEHALVETVLAHQQFVHPLEEHAAFGTLNDAVVVGARDRHDLAHTERAECALIAALELGRVIDAANANDDALARHQARHALHGTDGAWVRECDGGALKIGNGELVRLDLTNDLFVGGEELFEVERACLAQHWHHQGAAAIGLGDVDSETHLHCTVTNDARLAIGIDGIGVVHLRHGVANGASDGVTNEVGEADLALANASAVAVDHLAVDLEQLGGHVTEACCRGHREAAFHVGRNGCAGTAKCFANIDSAGRCGNRCGHWRCGNCRHHGCCGSKRGRRCGRSRGTKACGCVGGGTGLVIREELLPCLANCAGIGSVLLVHFVDQPRVRAERLTRFLFR</sequence>
<name>A0A6J6PYP1_9ZZZZ</name>
<dbReference type="AlphaFoldDB" id="A0A6J6PYP1"/>
<proteinExistence type="predicted"/>
<gene>
    <name evidence="1" type="ORF">UFOPK2366_01402</name>
</gene>
<reference evidence="1" key="1">
    <citation type="submission" date="2020-05" db="EMBL/GenBank/DDBJ databases">
        <authorList>
            <person name="Chiriac C."/>
            <person name="Salcher M."/>
            <person name="Ghai R."/>
            <person name="Kavagutti S V."/>
        </authorList>
    </citation>
    <scope>NUCLEOTIDE SEQUENCE</scope>
</reference>
<accession>A0A6J6PYP1</accession>